<name>A0A1X7F2T1_9HYPH</name>
<dbReference type="RefSeq" id="WP_085422438.1">
    <property type="nucleotide sequence ID" value="NZ_FXAF01000006.1"/>
</dbReference>
<evidence type="ECO:0000256" key="1">
    <source>
        <dbReference type="SAM" id="SignalP"/>
    </source>
</evidence>
<evidence type="ECO:0000313" key="2">
    <source>
        <dbReference type="EMBL" id="SMF44636.1"/>
    </source>
</evidence>
<dbReference type="OrthoDB" id="8304754at2"/>
<dbReference type="STRING" id="464029.SAMN02982989_2220"/>
<accession>A0A1X7F2T1</accession>
<dbReference type="EMBL" id="FXAF01000006">
    <property type="protein sequence ID" value="SMF44636.1"/>
    <property type="molecule type" value="Genomic_DNA"/>
</dbReference>
<keyword evidence="1" id="KW-0732">Signal</keyword>
<dbReference type="Proteomes" id="UP000192903">
    <property type="component" value="Unassembled WGS sequence"/>
</dbReference>
<proteinExistence type="predicted"/>
<feature type="signal peptide" evidence="1">
    <location>
        <begin position="1"/>
        <end position="23"/>
    </location>
</feature>
<organism evidence="2 3">
    <name type="scientific">Xaviernesmea oryzae</name>
    <dbReference type="NCBI Taxonomy" id="464029"/>
    <lineage>
        <taxon>Bacteria</taxon>
        <taxon>Pseudomonadati</taxon>
        <taxon>Pseudomonadota</taxon>
        <taxon>Alphaproteobacteria</taxon>
        <taxon>Hyphomicrobiales</taxon>
        <taxon>Rhizobiaceae</taxon>
        <taxon>Rhizobium/Agrobacterium group</taxon>
        <taxon>Xaviernesmea</taxon>
    </lineage>
</organism>
<gene>
    <name evidence="2" type="ORF">SAMN02982989_2220</name>
</gene>
<sequence length="124" mass="13058">MSRLAALLMFFAWLLYGAMPVVAMPPVPGTVVERTETVTRHHGEHDHGKTIETAKAAHAHGDMQKPCPHGGKGCVAPFCAACLTLPPEIAAGDDSPFDYAYPAPAVERALLPSAPAPLTPPPRA</sequence>
<dbReference type="AlphaFoldDB" id="A0A1X7F2T1"/>
<reference evidence="3" key="1">
    <citation type="submission" date="2017-04" db="EMBL/GenBank/DDBJ databases">
        <authorList>
            <person name="Varghese N."/>
            <person name="Submissions S."/>
        </authorList>
    </citation>
    <scope>NUCLEOTIDE SEQUENCE [LARGE SCALE GENOMIC DNA]</scope>
    <source>
        <strain evidence="3">B4P</strain>
    </source>
</reference>
<feature type="chain" id="PRO_5012823987" evidence="1">
    <location>
        <begin position="24"/>
        <end position="124"/>
    </location>
</feature>
<keyword evidence="3" id="KW-1185">Reference proteome</keyword>
<evidence type="ECO:0000313" key="3">
    <source>
        <dbReference type="Proteomes" id="UP000192903"/>
    </source>
</evidence>
<protein>
    <submittedName>
        <fullName evidence="2">Uncharacterized protein</fullName>
    </submittedName>
</protein>